<feature type="region of interest" description="Disordered" evidence="10">
    <location>
        <begin position="1"/>
        <end position="22"/>
    </location>
</feature>
<dbReference type="InterPro" id="IPR013785">
    <property type="entry name" value="Aldolase_TIM"/>
</dbReference>
<dbReference type="Gene3D" id="3.20.20.70">
    <property type="entry name" value="Aldolase class I"/>
    <property type="match status" value="1"/>
</dbReference>
<organism evidence="13 14">
    <name type="scientific">Actinomycetospora chlora</name>
    <dbReference type="NCBI Taxonomy" id="663608"/>
    <lineage>
        <taxon>Bacteria</taxon>
        <taxon>Bacillati</taxon>
        <taxon>Actinomycetota</taxon>
        <taxon>Actinomycetes</taxon>
        <taxon>Pseudonocardiales</taxon>
        <taxon>Pseudonocardiaceae</taxon>
        <taxon>Actinomycetospora</taxon>
    </lineage>
</organism>
<reference evidence="14" key="1">
    <citation type="journal article" date="2019" name="Int. J. Syst. Evol. Microbiol.">
        <title>The Global Catalogue of Microorganisms (GCM) 10K type strain sequencing project: providing services to taxonomists for standard genome sequencing and annotation.</title>
        <authorList>
            <consortium name="The Broad Institute Genomics Platform"/>
            <consortium name="The Broad Institute Genome Sequencing Center for Infectious Disease"/>
            <person name="Wu L."/>
            <person name="Ma J."/>
        </authorList>
    </citation>
    <scope>NUCLEOTIDE SEQUENCE [LARGE SCALE GENOMIC DNA]</scope>
    <source>
        <strain evidence="14">JCM 17979</strain>
    </source>
</reference>
<evidence type="ECO:0000256" key="2">
    <source>
        <dbReference type="ARBA" id="ARBA00001966"/>
    </source>
</evidence>
<dbReference type="Proteomes" id="UP001500928">
    <property type="component" value="Unassembled WGS sequence"/>
</dbReference>
<dbReference type="InterPro" id="IPR051793">
    <property type="entry name" value="NADH:flavin_oxidoreductase"/>
</dbReference>
<dbReference type="SUPFAM" id="SSF51971">
    <property type="entry name" value="Nucleotide-binding domain"/>
    <property type="match status" value="1"/>
</dbReference>
<sequence length="634" mass="67998">MTTTAAPGTPGSPGTEPEMTGPLFRPGRIGSMTLRNRFVQAPIFTQFATTWGEVDQRLIEYHRARARGGVGLIITENTSVDWELGRTVGHPMRIDHDRFRAGLTELVEAVHDEGAKIAVQLHHTGRQNSQGNTERNEPPIAPTADITSAFGTAPRAILEAEIPGLIDLYAQGARRARDAGFDAVEIHGAHGYLPSQFLSPRTNRRTDRWGGTLENRARFALELVRAVRAQVGDTFPVMYRLSVEEPYEGGLSLEDGLAFCEMLAPMVDALDITAGNYDTAMTLLPMVPPGSLLGYAKAVKERVSIPVIGVGRLTWLLDDLDKAVGDEELDFVSLGRSQLADPDTVVKTARGEPDRVRRCLAVNECVSRWMFNGQRTRCVINPALGQEKRAADARRPAAVRRRVLVAGAGPAGCEAALLAAQRGHDVEVVERGTRVGGQLHAWGAASTFRAEIANLVDFYEGELRRAGVAVRLGTDVGSVDLEGYDHVLLATGSEAADAQDGIDAVAMLDARVAPDAAEVTVFGETETALFAALWLAEQGRRTTLISPVEGVGVDSNDMEAGHLAERFAELGGVVLTSTPDPGGPGVVRATPRRPSGVLEGAVDGRRVRAVGSRLRGGRMYEATQSGFWAAAEIG</sequence>
<dbReference type="Gene3D" id="3.40.50.720">
    <property type="entry name" value="NAD(P)-binding Rossmann-like Domain"/>
    <property type="match status" value="1"/>
</dbReference>
<dbReference type="CDD" id="cd02803">
    <property type="entry name" value="OYE_like_FMN_family"/>
    <property type="match status" value="1"/>
</dbReference>
<protein>
    <submittedName>
        <fullName evidence="13">FAD-dependent oxidoreductase</fullName>
    </submittedName>
</protein>
<keyword evidence="8" id="KW-0408">Iron</keyword>
<dbReference type="Pfam" id="PF00724">
    <property type="entry name" value="Oxidored_FMN"/>
    <property type="match status" value="1"/>
</dbReference>
<dbReference type="RefSeq" id="WP_345412665.1">
    <property type="nucleotide sequence ID" value="NZ_BAABHO010000009.1"/>
</dbReference>
<comment type="cofactor">
    <cofactor evidence="2">
        <name>[4Fe-4S] cluster</name>
        <dbReference type="ChEBI" id="CHEBI:49883"/>
    </cofactor>
</comment>
<evidence type="ECO:0000259" key="12">
    <source>
        <dbReference type="Pfam" id="PF07992"/>
    </source>
</evidence>
<dbReference type="EMBL" id="BAABHO010000009">
    <property type="protein sequence ID" value="GAA4783048.1"/>
    <property type="molecule type" value="Genomic_DNA"/>
</dbReference>
<dbReference type="Pfam" id="PF07992">
    <property type="entry name" value="Pyr_redox_2"/>
    <property type="match status" value="1"/>
</dbReference>
<name>A0ABP9AL63_9PSEU</name>
<comment type="caution">
    <text evidence="13">The sequence shown here is derived from an EMBL/GenBank/DDBJ whole genome shotgun (WGS) entry which is preliminary data.</text>
</comment>
<keyword evidence="4" id="KW-0285">Flavoprotein</keyword>
<keyword evidence="14" id="KW-1185">Reference proteome</keyword>
<dbReference type="PANTHER" id="PTHR42917:SF2">
    <property type="entry name" value="2,4-DIENOYL-COA REDUCTASE [(2E)-ENOYL-COA-PRODUCING]"/>
    <property type="match status" value="1"/>
</dbReference>
<gene>
    <name evidence="13" type="ORF">GCM10023200_15610</name>
</gene>
<comment type="similarity">
    <text evidence="3">In the N-terminal section; belongs to the NADH:flavin oxidoreductase/NADH oxidase family.</text>
</comment>
<proteinExistence type="inferred from homology"/>
<comment type="cofactor">
    <cofactor evidence="1">
        <name>FMN</name>
        <dbReference type="ChEBI" id="CHEBI:58210"/>
    </cofactor>
</comment>
<evidence type="ECO:0000313" key="14">
    <source>
        <dbReference type="Proteomes" id="UP001500928"/>
    </source>
</evidence>
<evidence type="ECO:0000256" key="6">
    <source>
        <dbReference type="ARBA" id="ARBA00022723"/>
    </source>
</evidence>
<evidence type="ECO:0000256" key="9">
    <source>
        <dbReference type="ARBA" id="ARBA00023014"/>
    </source>
</evidence>
<feature type="domain" description="NADH:flavin oxidoreductase/NADH oxidase N-terminal" evidence="11">
    <location>
        <begin position="23"/>
        <end position="353"/>
    </location>
</feature>
<evidence type="ECO:0000256" key="1">
    <source>
        <dbReference type="ARBA" id="ARBA00001917"/>
    </source>
</evidence>
<keyword evidence="7" id="KW-0560">Oxidoreductase</keyword>
<evidence type="ECO:0000256" key="10">
    <source>
        <dbReference type="SAM" id="MobiDB-lite"/>
    </source>
</evidence>
<evidence type="ECO:0000256" key="7">
    <source>
        <dbReference type="ARBA" id="ARBA00023002"/>
    </source>
</evidence>
<evidence type="ECO:0000256" key="5">
    <source>
        <dbReference type="ARBA" id="ARBA00022643"/>
    </source>
</evidence>
<dbReference type="PANTHER" id="PTHR42917">
    <property type="entry name" value="2,4-DIENOYL-COA REDUCTASE"/>
    <property type="match status" value="1"/>
</dbReference>
<evidence type="ECO:0000256" key="3">
    <source>
        <dbReference type="ARBA" id="ARBA00011048"/>
    </source>
</evidence>
<dbReference type="InterPro" id="IPR023753">
    <property type="entry name" value="FAD/NAD-binding_dom"/>
</dbReference>
<evidence type="ECO:0000259" key="11">
    <source>
        <dbReference type="Pfam" id="PF00724"/>
    </source>
</evidence>
<evidence type="ECO:0000256" key="4">
    <source>
        <dbReference type="ARBA" id="ARBA00022630"/>
    </source>
</evidence>
<dbReference type="InterPro" id="IPR001155">
    <property type="entry name" value="OxRdtase_FMN_N"/>
</dbReference>
<evidence type="ECO:0000313" key="13">
    <source>
        <dbReference type="EMBL" id="GAA4783048.1"/>
    </source>
</evidence>
<accession>A0ABP9AL63</accession>
<evidence type="ECO:0000256" key="8">
    <source>
        <dbReference type="ARBA" id="ARBA00023004"/>
    </source>
</evidence>
<keyword evidence="5" id="KW-0288">FMN</keyword>
<keyword evidence="6" id="KW-0479">Metal-binding</keyword>
<dbReference type="SUPFAM" id="SSF51395">
    <property type="entry name" value="FMN-linked oxidoreductases"/>
    <property type="match status" value="1"/>
</dbReference>
<keyword evidence="9" id="KW-0411">Iron-sulfur</keyword>
<feature type="domain" description="FAD/NAD(P)-binding" evidence="12">
    <location>
        <begin position="402"/>
        <end position="569"/>
    </location>
</feature>